<evidence type="ECO:0000313" key="4">
    <source>
        <dbReference type="Proteomes" id="UP000737018"/>
    </source>
</evidence>
<dbReference type="AlphaFoldDB" id="A0A8J4RU95"/>
<gene>
    <name evidence="3" type="ORF">CMV_001993</name>
</gene>
<dbReference type="Pfam" id="PF07173">
    <property type="entry name" value="GRDP-like"/>
    <property type="match status" value="1"/>
</dbReference>
<reference evidence="3" key="1">
    <citation type="submission" date="2020-03" db="EMBL/GenBank/DDBJ databases">
        <title>Castanea mollissima Vanexum genome sequencing.</title>
        <authorList>
            <person name="Staton M."/>
        </authorList>
    </citation>
    <scope>NUCLEOTIDE SEQUENCE</scope>
    <source>
        <tissue evidence="3">Leaf</tissue>
    </source>
</reference>
<evidence type="ECO:0000313" key="3">
    <source>
        <dbReference type="EMBL" id="KAF3974694.1"/>
    </source>
</evidence>
<dbReference type="PANTHER" id="PTHR34365:SF7">
    <property type="entry name" value="GLYCINE-RICH DOMAIN-CONTAINING PROTEIN 1"/>
    <property type="match status" value="1"/>
</dbReference>
<dbReference type="EMBL" id="JRKL02000135">
    <property type="protein sequence ID" value="KAF3974694.1"/>
    <property type="molecule type" value="Genomic_DNA"/>
</dbReference>
<feature type="domain" description="GRPD C-terminal" evidence="2">
    <location>
        <begin position="532"/>
        <end position="664"/>
    </location>
</feature>
<feature type="domain" description="GRDP C2" evidence="1">
    <location>
        <begin position="362"/>
        <end position="494"/>
    </location>
</feature>
<dbReference type="InterPro" id="IPR057458">
    <property type="entry name" value="GRDP_C2"/>
</dbReference>
<keyword evidence="4" id="KW-1185">Reference proteome</keyword>
<organism evidence="3 4">
    <name type="scientific">Castanea mollissima</name>
    <name type="common">Chinese chestnut</name>
    <dbReference type="NCBI Taxonomy" id="60419"/>
    <lineage>
        <taxon>Eukaryota</taxon>
        <taxon>Viridiplantae</taxon>
        <taxon>Streptophyta</taxon>
        <taxon>Embryophyta</taxon>
        <taxon>Tracheophyta</taxon>
        <taxon>Spermatophyta</taxon>
        <taxon>Magnoliopsida</taxon>
        <taxon>eudicotyledons</taxon>
        <taxon>Gunneridae</taxon>
        <taxon>Pentapetalae</taxon>
        <taxon>rosids</taxon>
        <taxon>fabids</taxon>
        <taxon>Fagales</taxon>
        <taxon>Fagaceae</taxon>
        <taxon>Castanea</taxon>
    </lineage>
</organism>
<proteinExistence type="predicted"/>
<evidence type="ECO:0000259" key="2">
    <source>
        <dbReference type="Pfam" id="PF25335"/>
    </source>
</evidence>
<protein>
    <recommendedName>
        <fullName evidence="5">Glycine-rich domain-containing protein 1</fullName>
    </recommendedName>
</protein>
<dbReference type="InterPro" id="IPR009836">
    <property type="entry name" value="GRDP-like"/>
</dbReference>
<evidence type="ECO:0000259" key="1">
    <source>
        <dbReference type="Pfam" id="PF25334"/>
    </source>
</evidence>
<dbReference type="Pfam" id="PF25335">
    <property type="entry name" value="GRDP_C"/>
    <property type="match status" value="1"/>
</dbReference>
<evidence type="ECO:0008006" key="5">
    <source>
        <dbReference type="Google" id="ProtNLM"/>
    </source>
</evidence>
<sequence length="852" mass="93531">MNLLKLPAASNINTACQSSIFDEFSKQSKAKKRRIERMEVKQEFEWNEAQKIVISVDLVAAAKLQLQFLAAVDRNRDLYEGPALEWAIYRYNACWLPLLAKHSKSQISEGPLVVPLDCEWVWHCHRLNPVQYKTDCEKLYGRILDNSNVVSSVQGNCIRQTEEIWNRMYPEEPYNFNITRAVTENISQMLSGLEKYTKYDLVSAVKRQSPFFYQVSRPHMNDGLFLEGAVARYKGFLHLIKSNRDKSIKCFCVPTYDIDLIWHTHQLHPVSYCNDLIKLLGKVLEHDDMDSDRTKGKKLDVGFSVTTKQWEEAFGTRYWRAGAMYRGTAPSPVTTTPFVSDMTGKEVVASKEFQKIIQFPQLKVVEVLLEFVGVKNLPECHKGSLSVSFCKIQPDSLFNAKRKLSILSESGEKQVASFQCEPTGELLFELISHSTSNLPITRAPKILGSASLSLQDFLEPVSKLSVEKWLELVPSSSNVITKPICLRVSVSFTVPSPAPCVFQMTCSRPFSKNSCFFPLPGKVQHAKRLTHVTDETGTEVISLQMRDSKDKVKENCIPRKEVIGITTSGETLTLAEAAGTGWSLMDSQWSLCLQKKSSLDGYLFELMGSRMVKFFPGRKLEYEPKHCEKHRSEQDFMTAVEFSKEDPYGKAVALLDLKSGFLRVKEDWMLVPGITSAFILTDIFKKGGYHGLTVNCKNLEMHGETEVDEVHEGKKAKLTISVASEVELNVDVAEGNAAIPEKVGLSSGGCGGACGSGCGSGCGGGCGNMMKSGGCGGCGSGCGGCGGGCGNLIKSGGCGGCGSGGCGGCGNMVKSGGCGGCGSNPTNENKACNSCTDDYPKETTIYVNEAVA</sequence>
<dbReference type="Proteomes" id="UP000737018">
    <property type="component" value="Unassembled WGS sequence"/>
</dbReference>
<dbReference type="Pfam" id="PF25334">
    <property type="entry name" value="C2_GRDP"/>
    <property type="match status" value="1"/>
</dbReference>
<dbReference type="InterPro" id="IPR057518">
    <property type="entry name" value="GRDP_C"/>
</dbReference>
<comment type="caution">
    <text evidence="3">The sequence shown here is derived from an EMBL/GenBank/DDBJ whole genome shotgun (WGS) entry which is preliminary data.</text>
</comment>
<dbReference type="PANTHER" id="PTHR34365">
    <property type="entry name" value="ENOLASE (DUF1399)"/>
    <property type="match status" value="1"/>
</dbReference>
<dbReference type="OrthoDB" id="2684236at2759"/>
<name>A0A8J4RU95_9ROSI</name>
<accession>A0A8J4RU95</accession>